<reference evidence="1 2" key="1">
    <citation type="journal article" date="2019" name="Sci. Rep.">
        <title>Orb-weaving spider Araneus ventricosus genome elucidates the spidroin gene catalogue.</title>
        <authorList>
            <person name="Kono N."/>
            <person name="Nakamura H."/>
            <person name="Ohtoshi R."/>
            <person name="Moran D.A.P."/>
            <person name="Shinohara A."/>
            <person name="Yoshida Y."/>
            <person name="Fujiwara M."/>
            <person name="Mori M."/>
            <person name="Tomita M."/>
            <person name="Arakawa K."/>
        </authorList>
    </citation>
    <scope>NUCLEOTIDE SEQUENCE [LARGE SCALE GENOMIC DNA]</scope>
</reference>
<evidence type="ECO:0000313" key="1">
    <source>
        <dbReference type="EMBL" id="GBL98694.1"/>
    </source>
</evidence>
<protein>
    <submittedName>
        <fullName evidence="1">Uncharacterized protein</fullName>
    </submittedName>
</protein>
<name>A0A4Y2C5W3_ARAVE</name>
<organism evidence="1 2">
    <name type="scientific">Araneus ventricosus</name>
    <name type="common">Orbweaver spider</name>
    <name type="synonym">Epeira ventricosa</name>
    <dbReference type="NCBI Taxonomy" id="182803"/>
    <lineage>
        <taxon>Eukaryota</taxon>
        <taxon>Metazoa</taxon>
        <taxon>Ecdysozoa</taxon>
        <taxon>Arthropoda</taxon>
        <taxon>Chelicerata</taxon>
        <taxon>Arachnida</taxon>
        <taxon>Araneae</taxon>
        <taxon>Araneomorphae</taxon>
        <taxon>Entelegynae</taxon>
        <taxon>Araneoidea</taxon>
        <taxon>Araneidae</taxon>
        <taxon>Araneus</taxon>
    </lineage>
</organism>
<accession>A0A4Y2C5W3</accession>
<dbReference type="AlphaFoldDB" id="A0A4Y2C5W3"/>
<comment type="caution">
    <text evidence="1">The sequence shown here is derived from an EMBL/GenBank/DDBJ whole genome shotgun (WGS) entry which is preliminary data.</text>
</comment>
<keyword evidence="2" id="KW-1185">Reference proteome</keyword>
<dbReference type="EMBL" id="BGPR01000141">
    <property type="protein sequence ID" value="GBL98694.1"/>
    <property type="molecule type" value="Genomic_DNA"/>
</dbReference>
<evidence type="ECO:0000313" key="2">
    <source>
        <dbReference type="Proteomes" id="UP000499080"/>
    </source>
</evidence>
<sequence length="133" mass="15122">MKGSRALQHNLSDDDFQKDGCHWLSSLTSGGFLQHRVRKLVSLYIMCSNSVGSYVERDRTFDQIDGQTIEKQFPMMVGMNAGQEEMRVAQAGLEQRMEAGQEEMRSGQERMKKGLEEMKALIGRSKGKVPEEY</sequence>
<proteinExistence type="predicted"/>
<dbReference type="Proteomes" id="UP000499080">
    <property type="component" value="Unassembled WGS sequence"/>
</dbReference>
<gene>
    <name evidence="1" type="ORF">AVEN_19733_1</name>
</gene>